<evidence type="ECO:0008006" key="4">
    <source>
        <dbReference type="Google" id="ProtNLM"/>
    </source>
</evidence>
<evidence type="ECO:0000313" key="2">
    <source>
        <dbReference type="EMBL" id="KAG8173246.1"/>
    </source>
</evidence>
<evidence type="ECO:0000313" key="3">
    <source>
        <dbReference type="Proteomes" id="UP000827092"/>
    </source>
</evidence>
<reference evidence="2 3" key="1">
    <citation type="journal article" date="2022" name="Nat. Ecol. Evol.">
        <title>A masculinizing supergene underlies an exaggerated male reproductive morph in a spider.</title>
        <authorList>
            <person name="Hendrickx F."/>
            <person name="De Corte Z."/>
            <person name="Sonet G."/>
            <person name="Van Belleghem S.M."/>
            <person name="Kostlbacher S."/>
            <person name="Vangestel C."/>
        </authorList>
    </citation>
    <scope>NUCLEOTIDE SEQUENCE [LARGE SCALE GENOMIC DNA]</scope>
    <source>
        <strain evidence="2">W744_W776</strain>
    </source>
</reference>
<gene>
    <name evidence="2" type="ORF">JTE90_023638</name>
</gene>
<dbReference type="Proteomes" id="UP000827092">
    <property type="component" value="Unassembled WGS sequence"/>
</dbReference>
<feature type="compositionally biased region" description="Basic and acidic residues" evidence="1">
    <location>
        <begin position="67"/>
        <end position="85"/>
    </location>
</feature>
<protein>
    <recommendedName>
        <fullName evidence="4">Shugoshin C-terminal domain-containing protein</fullName>
    </recommendedName>
</protein>
<feature type="region of interest" description="Disordered" evidence="1">
    <location>
        <begin position="37"/>
        <end position="200"/>
    </location>
</feature>
<accession>A0AAV6TNQ7</accession>
<evidence type="ECO:0000256" key="1">
    <source>
        <dbReference type="SAM" id="MobiDB-lite"/>
    </source>
</evidence>
<sequence length="200" mass="22511">MSMMLQKKLHLLQQRNQKVVPIIKSPEDEVKEVENTAIEAMNEDETSNASIAKESTQDSSTNNDPIAPEKENITEAKATEEKQKLEAGQGPAVRADYPNPAKARRRSSAPDQETEKRTRSPVRNIRKRRSYSSSDSSSPEVPVLETRSPYRDTSRVPLGDPANTHQSEARVLLEEGPRDRLLHHGDRDDPHLRGEDPSDR</sequence>
<organism evidence="2 3">
    <name type="scientific">Oedothorax gibbosus</name>
    <dbReference type="NCBI Taxonomy" id="931172"/>
    <lineage>
        <taxon>Eukaryota</taxon>
        <taxon>Metazoa</taxon>
        <taxon>Ecdysozoa</taxon>
        <taxon>Arthropoda</taxon>
        <taxon>Chelicerata</taxon>
        <taxon>Arachnida</taxon>
        <taxon>Araneae</taxon>
        <taxon>Araneomorphae</taxon>
        <taxon>Entelegynae</taxon>
        <taxon>Araneoidea</taxon>
        <taxon>Linyphiidae</taxon>
        <taxon>Erigoninae</taxon>
        <taxon>Oedothorax</taxon>
    </lineage>
</organism>
<name>A0AAV6TNQ7_9ARAC</name>
<feature type="compositionally biased region" description="Polar residues" evidence="1">
    <location>
        <begin position="47"/>
        <end position="64"/>
    </location>
</feature>
<keyword evidence="3" id="KW-1185">Reference proteome</keyword>
<dbReference type="AlphaFoldDB" id="A0AAV6TNQ7"/>
<comment type="caution">
    <text evidence="2">The sequence shown here is derived from an EMBL/GenBank/DDBJ whole genome shotgun (WGS) entry which is preliminary data.</text>
</comment>
<feature type="compositionally biased region" description="Basic and acidic residues" evidence="1">
    <location>
        <begin position="167"/>
        <end position="200"/>
    </location>
</feature>
<dbReference type="EMBL" id="JAFNEN010001955">
    <property type="protein sequence ID" value="KAG8173246.1"/>
    <property type="molecule type" value="Genomic_DNA"/>
</dbReference>
<proteinExistence type="predicted"/>